<evidence type="ECO:0000256" key="7">
    <source>
        <dbReference type="ARBA" id="ARBA00029392"/>
    </source>
</evidence>
<dbReference type="PANTHER" id="PTHR10655">
    <property type="entry name" value="LYSOPHOSPHOLIPASE-RELATED"/>
    <property type="match status" value="1"/>
</dbReference>
<keyword evidence="6" id="KW-0443">Lipid metabolism</keyword>
<dbReference type="InterPro" id="IPR029058">
    <property type="entry name" value="AB_hydrolase_fold"/>
</dbReference>
<keyword evidence="4" id="KW-0719">Serine esterase</keyword>
<dbReference type="GO" id="GO:0008474">
    <property type="term" value="F:palmitoyl-(protein) hydrolase activity"/>
    <property type="evidence" value="ECO:0007669"/>
    <property type="project" value="UniProtKB-EC"/>
</dbReference>
<protein>
    <recommendedName>
        <fullName evidence="3">Acyl-protein thioesterase 1</fullName>
        <ecNumber evidence="2">3.1.2.22</ecNumber>
    </recommendedName>
    <alternativeName>
        <fullName evidence="8">Palmitoyl-protein hydrolase</fullName>
    </alternativeName>
</protein>
<evidence type="ECO:0000256" key="3">
    <source>
        <dbReference type="ARBA" id="ARBA00014923"/>
    </source>
</evidence>
<keyword evidence="6" id="KW-0276">Fatty acid metabolism</keyword>
<organism evidence="11 12">
    <name type="scientific">Steccherinum ochraceum</name>
    <dbReference type="NCBI Taxonomy" id="92696"/>
    <lineage>
        <taxon>Eukaryota</taxon>
        <taxon>Fungi</taxon>
        <taxon>Dikarya</taxon>
        <taxon>Basidiomycota</taxon>
        <taxon>Agaricomycotina</taxon>
        <taxon>Agaricomycetes</taxon>
        <taxon>Polyporales</taxon>
        <taxon>Steccherinaceae</taxon>
        <taxon>Steccherinum</taxon>
    </lineage>
</organism>
<gene>
    <name evidence="11" type="ORF">EIP91_004822</name>
</gene>
<evidence type="ECO:0000256" key="1">
    <source>
        <dbReference type="ARBA" id="ARBA00006499"/>
    </source>
</evidence>
<dbReference type="GO" id="GO:0005737">
    <property type="term" value="C:cytoplasm"/>
    <property type="evidence" value="ECO:0007669"/>
    <property type="project" value="TreeGrafter"/>
</dbReference>
<comment type="similarity">
    <text evidence="1">Belongs to the AB hydrolase superfamily. AB hydrolase 2 family.</text>
</comment>
<dbReference type="EMBL" id="RWJN01000269">
    <property type="protein sequence ID" value="TCD63882.1"/>
    <property type="molecule type" value="Genomic_DNA"/>
</dbReference>
<keyword evidence="12" id="KW-1185">Reference proteome</keyword>
<evidence type="ECO:0000313" key="12">
    <source>
        <dbReference type="Proteomes" id="UP000292702"/>
    </source>
</evidence>
<comment type="caution">
    <text evidence="11">The sequence shown here is derived from an EMBL/GenBank/DDBJ whole genome shotgun (WGS) entry which is preliminary data.</text>
</comment>
<evidence type="ECO:0000256" key="2">
    <source>
        <dbReference type="ARBA" id="ARBA00012423"/>
    </source>
</evidence>
<evidence type="ECO:0000256" key="6">
    <source>
        <dbReference type="ARBA" id="ARBA00022832"/>
    </source>
</evidence>
<evidence type="ECO:0000313" key="11">
    <source>
        <dbReference type="EMBL" id="TCD63882.1"/>
    </source>
</evidence>
<dbReference type="OrthoDB" id="2418081at2759"/>
<evidence type="ECO:0000259" key="10">
    <source>
        <dbReference type="Pfam" id="PF02230"/>
    </source>
</evidence>
<dbReference type="Gene3D" id="3.40.50.1820">
    <property type="entry name" value="alpha/beta hydrolase"/>
    <property type="match status" value="1"/>
</dbReference>
<feature type="domain" description="Phospholipase/carboxylesterase/thioesterase" evidence="10">
    <location>
        <begin position="11"/>
        <end position="235"/>
    </location>
</feature>
<evidence type="ECO:0000256" key="8">
    <source>
        <dbReference type="ARBA" id="ARBA00031195"/>
    </source>
</evidence>
<accession>A0A4R0R8S9</accession>
<reference evidence="11 12" key="1">
    <citation type="submission" date="2018-11" db="EMBL/GenBank/DDBJ databases">
        <title>Genome assembly of Steccherinum ochraceum LE-BIN_3174, the white-rot fungus of the Steccherinaceae family (The Residual Polyporoid clade, Polyporales, Basidiomycota).</title>
        <authorList>
            <person name="Fedorova T.V."/>
            <person name="Glazunova O.A."/>
            <person name="Landesman E.O."/>
            <person name="Moiseenko K.V."/>
            <person name="Psurtseva N.V."/>
            <person name="Savinova O.S."/>
            <person name="Shakhova N.V."/>
            <person name="Tyazhelova T.V."/>
            <person name="Vasina D.V."/>
        </authorList>
    </citation>
    <scope>NUCLEOTIDE SEQUENCE [LARGE SCALE GENOMIC DNA]</scope>
    <source>
        <strain evidence="11 12">LE-BIN_3174</strain>
    </source>
</reference>
<proteinExistence type="inferred from homology"/>
<name>A0A4R0R8S9_9APHY</name>
<dbReference type="EC" id="3.1.2.22" evidence="2"/>
<dbReference type="STRING" id="92696.A0A4R0R8S9"/>
<dbReference type="InterPro" id="IPR003140">
    <property type="entry name" value="PLipase/COase/thioEstase"/>
</dbReference>
<dbReference type="Pfam" id="PF02230">
    <property type="entry name" value="Abhydrolase_2"/>
    <property type="match status" value="1"/>
</dbReference>
<dbReference type="GO" id="GO:0006631">
    <property type="term" value="P:fatty acid metabolic process"/>
    <property type="evidence" value="ECO:0007669"/>
    <property type="project" value="UniProtKB-KW"/>
</dbReference>
<dbReference type="InterPro" id="IPR050565">
    <property type="entry name" value="LYPA1-2/EST-like"/>
</dbReference>
<sequence>MAATAPLKFLTVAAKAKHTATVIFVHGLGDSGAGWKPVAEMLGQDPKLRHVKWILPHAPSIPVTANFGMEMPSWFDIANFDWKPPEDEQGMNKTANLLRQLIADEVKEGIPSERIVLGGFSQGGAMTLLTSLTTEKKFGGLVVLSAWLPLAQKWASDPAAVKNTSFTKTPLFWAHGEADPLIPIAIAKRSTEAVKSTLGVTDATKDSLVGLTFRTYPGMQHSTCMEELTHLLEWLGSVVPPETS</sequence>
<dbReference type="SUPFAM" id="SSF53474">
    <property type="entry name" value="alpha/beta-Hydrolases"/>
    <property type="match status" value="1"/>
</dbReference>
<comment type="catalytic activity">
    <reaction evidence="9">
        <text>S-hexadecanoyl-L-cysteinyl-[protein] + H2O = L-cysteinyl-[protein] + hexadecanoate + H(+)</text>
        <dbReference type="Rhea" id="RHEA:19233"/>
        <dbReference type="Rhea" id="RHEA-COMP:10131"/>
        <dbReference type="Rhea" id="RHEA-COMP:11032"/>
        <dbReference type="ChEBI" id="CHEBI:7896"/>
        <dbReference type="ChEBI" id="CHEBI:15377"/>
        <dbReference type="ChEBI" id="CHEBI:15378"/>
        <dbReference type="ChEBI" id="CHEBI:29950"/>
        <dbReference type="ChEBI" id="CHEBI:74151"/>
        <dbReference type="EC" id="3.1.2.22"/>
    </reaction>
</comment>
<keyword evidence="5" id="KW-0378">Hydrolase</keyword>
<dbReference type="Proteomes" id="UP000292702">
    <property type="component" value="Unassembled WGS sequence"/>
</dbReference>
<evidence type="ECO:0000256" key="5">
    <source>
        <dbReference type="ARBA" id="ARBA00022801"/>
    </source>
</evidence>
<evidence type="ECO:0000256" key="9">
    <source>
        <dbReference type="ARBA" id="ARBA00047337"/>
    </source>
</evidence>
<evidence type="ECO:0000256" key="4">
    <source>
        <dbReference type="ARBA" id="ARBA00022487"/>
    </source>
</evidence>
<comment type="function">
    <text evidence="7">Hydrolyzes fatty acids from S-acylated cysteine residues in proteins with a strong preference for palmitoylated G-alpha proteins over other acyl substrates. Mediates the deacylation of G-alpha proteins such as GPA1 in vivo, but has weak or no activity toward palmitoylated Ras proteins. Has weak lysophospholipase activity in vitro; however such activity may not exist in vivo.</text>
</comment>
<dbReference type="PANTHER" id="PTHR10655:SF17">
    <property type="entry name" value="LYSOPHOSPHOLIPASE-LIKE PROTEIN 1"/>
    <property type="match status" value="1"/>
</dbReference>
<dbReference type="GO" id="GO:0052689">
    <property type="term" value="F:carboxylic ester hydrolase activity"/>
    <property type="evidence" value="ECO:0007669"/>
    <property type="project" value="UniProtKB-KW"/>
</dbReference>
<dbReference type="AlphaFoldDB" id="A0A4R0R8S9"/>